<dbReference type="PANTHER" id="PTHR43308">
    <property type="entry name" value="OUTER MEMBRANE PROTEIN ALPHA-RELATED"/>
    <property type="match status" value="1"/>
</dbReference>
<dbReference type="GO" id="GO:0030246">
    <property type="term" value="F:carbohydrate binding"/>
    <property type="evidence" value="ECO:0007669"/>
    <property type="project" value="InterPro"/>
</dbReference>
<dbReference type="GO" id="GO:0000272">
    <property type="term" value="P:polysaccharide catabolic process"/>
    <property type="evidence" value="ECO:0007669"/>
    <property type="project" value="InterPro"/>
</dbReference>
<evidence type="ECO:0000259" key="4">
    <source>
        <dbReference type="PROSITE" id="PS51272"/>
    </source>
</evidence>
<evidence type="ECO:0000313" key="6">
    <source>
        <dbReference type="Proteomes" id="UP000036923"/>
    </source>
</evidence>
<protein>
    <submittedName>
        <fullName evidence="5">S-layer domain-containing protein</fullName>
    </submittedName>
</protein>
<dbReference type="RefSeq" id="WP_036944739.1">
    <property type="nucleotide sequence ID" value="NZ_LGTC01000001.1"/>
</dbReference>
<dbReference type="SUPFAM" id="SSF49384">
    <property type="entry name" value="Carbohydrate-binding domain"/>
    <property type="match status" value="1"/>
</dbReference>
<dbReference type="Gene3D" id="2.60.40.680">
    <property type="match status" value="1"/>
</dbReference>
<comment type="subcellular location">
    <subcellularLocation>
        <location evidence="1">Secreted</location>
    </subcellularLocation>
</comment>
<dbReference type="eggNOG" id="COG5492">
    <property type="taxonomic scope" value="Bacteria"/>
</dbReference>
<dbReference type="InterPro" id="IPR001119">
    <property type="entry name" value="SLH_dom"/>
</dbReference>
<dbReference type="Pfam" id="PF00963">
    <property type="entry name" value="Cohesin"/>
    <property type="match status" value="1"/>
</dbReference>
<gene>
    <name evidence="5" type="ORF">Bccel_2919</name>
</gene>
<feature type="domain" description="SLH" evidence="4">
    <location>
        <begin position="191"/>
        <end position="254"/>
    </location>
</feature>
<dbReference type="Proteomes" id="UP000036923">
    <property type="component" value="Unassembled WGS sequence"/>
</dbReference>
<dbReference type="AlphaFoldDB" id="A0A0L6JPD4"/>
<keyword evidence="2" id="KW-0964">Secreted</keyword>
<name>A0A0L6JPD4_9FIRM</name>
<keyword evidence="6" id="KW-1185">Reference proteome</keyword>
<feature type="domain" description="SLH" evidence="4">
    <location>
        <begin position="255"/>
        <end position="314"/>
    </location>
</feature>
<organism evidence="5 6">
    <name type="scientific">Pseudobacteroides cellulosolvens ATCC 35603 = DSM 2933</name>
    <dbReference type="NCBI Taxonomy" id="398512"/>
    <lineage>
        <taxon>Bacteria</taxon>
        <taxon>Bacillati</taxon>
        <taxon>Bacillota</taxon>
        <taxon>Clostridia</taxon>
        <taxon>Eubacteriales</taxon>
        <taxon>Oscillospiraceae</taxon>
        <taxon>Pseudobacteroides</taxon>
    </lineage>
</organism>
<dbReference type="GO" id="GO:0005576">
    <property type="term" value="C:extracellular region"/>
    <property type="evidence" value="ECO:0007669"/>
    <property type="project" value="UniProtKB-SubCell"/>
</dbReference>
<reference evidence="6" key="1">
    <citation type="submission" date="2015-07" db="EMBL/GenBank/DDBJ databases">
        <title>Near-Complete Genome Sequence of the Cellulolytic Bacterium Bacteroides (Pseudobacteroides) cellulosolvens ATCC 35603.</title>
        <authorList>
            <person name="Dassa B."/>
            <person name="Utturkar S.M."/>
            <person name="Klingeman D.M."/>
            <person name="Hurt R.A."/>
            <person name="Keller M."/>
            <person name="Xu J."/>
            <person name="Reddy Y.H.K."/>
            <person name="Borovok I."/>
            <person name="Grinberg I.R."/>
            <person name="Lamed R."/>
            <person name="Zhivin O."/>
            <person name="Bayer E.A."/>
            <person name="Brown S.D."/>
        </authorList>
    </citation>
    <scope>NUCLEOTIDE SEQUENCE [LARGE SCALE GENOMIC DNA]</scope>
    <source>
        <strain evidence="6">DSM 2933</strain>
    </source>
</reference>
<proteinExistence type="predicted"/>
<dbReference type="InterPro" id="IPR002102">
    <property type="entry name" value="Cohesin_dom"/>
</dbReference>
<dbReference type="Pfam" id="PF00395">
    <property type="entry name" value="SLH"/>
    <property type="match status" value="3"/>
</dbReference>
<dbReference type="InterPro" id="IPR051465">
    <property type="entry name" value="Cell_Envelope_Struct_Comp"/>
</dbReference>
<dbReference type="PANTHER" id="PTHR43308:SF5">
    <property type="entry name" value="S-LAYER PROTEIN _ PEPTIDOGLYCAN ENDO-BETA-N-ACETYLGLUCOSAMINIDASE"/>
    <property type="match status" value="1"/>
</dbReference>
<comment type="caution">
    <text evidence="5">The sequence shown here is derived from an EMBL/GenBank/DDBJ whole genome shotgun (WGS) entry which is preliminary data.</text>
</comment>
<dbReference type="PROSITE" id="PS51272">
    <property type="entry name" value="SLH"/>
    <property type="match status" value="3"/>
</dbReference>
<evidence type="ECO:0000256" key="3">
    <source>
        <dbReference type="ARBA" id="ARBA00022737"/>
    </source>
</evidence>
<dbReference type="EMBL" id="LGTC01000001">
    <property type="protein sequence ID" value="KNY27648.1"/>
    <property type="molecule type" value="Genomic_DNA"/>
</dbReference>
<evidence type="ECO:0000313" key="5">
    <source>
        <dbReference type="EMBL" id="KNY27648.1"/>
    </source>
</evidence>
<evidence type="ECO:0000256" key="2">
    <source>
        <dbReference type="ARBA" id="ARBA00022525"/>
    </source>
</evidence>
<sequence length="379" mass="43013" precursor="true">MIIKNKITLIILLISLVVLTFSVQIKAEGSDDVVPDIKFGKQTYFPGDEFTMSLRLSGDNLNTLTTKGVEVVLEYDHFNFELLNNSPEKDLMNSYIDFTNKFNSINKSDNKQNIRVAYFNITNPVTIKNGANIINVKFKVKKDAKPGIKRFVLKPFGLVDTQFKVYHVNNDEAFTRTLEILSSDLKRPSAGLKTFNDVDIKHWAKVYIDKLVERKVVMGVDSNNFKPQNNVTRAQFAAFIVRALELDLIDYKGEFKDVKAGEWYDKLVATAVKSKIIEGMGAGRFEPNSNITREQMCAMIMRAYEYINGLETKGYVSKYKNRFSDMKDISSWAQDYVKGANVLGIVNGMSDTKFIPKSNSLREQAAAIIYKFLKASNLD</sequence>
<dbReference type="InterPro" id="IPR008965">
    <property type="entry name" value="CBM2/CBM3_carb-bd_dom_sf"/>
</dbReference>
<dbReference type="OrthoDB" id="1953162at2"/>
<keyword evidence="3" id="KW-0677">Repeat</keyword>
<dbReference type="STRING" id="398512.Bccel_2919"/>
<evidence type="ECO:0000256" key="1">
    <source>
        <dbReference type="ARBA" id="ARBA00004613"/>
    </source>
</evidence>
<feature type="domain" description="SLH" evidence="4">
    <location>
        <begin position="320"/>
        <end position="379"/>
    </location>
</feature>
<accession>A0A0L6JPD4</accession>